<evidence type="ECO:0000313" key="3">
    <source>
        <dbReference type="Proteomes" id="UP000315782"/>
    </source>
</evidence>
<feature type="domain" description="VOC" evidence="1">
    <location>
        <begin position="1"/>
        <end position="131"/>
    </location>
</feature>
<dbReference type="PANTHER" id="PTHR35006:SF1">
    <property type="entry name" value="BLL2941 PROTEIN"/>
    <property type="match status" value="1"/>
</dbReference>
<protein>
    <submittedName>
        <fullName evidence="2">VOC family protein</fullName>
    </submittedName>
</protein>
<dbReference type="AlphaFoldDB" id="A0A520MPT7"/>
<dbReference type="Pfam" id="PF00903">
    <property type="entry name" value="Glyoxalase"/>
    <property type="match status" value="1"/>
</dbReference>
<dbReference type="Proteomes" id="UP000315782">
    <property type="component" value="Unassembled WGS sequence"/>
</dbReference>
<dbReference type="PANTHER" id="PTHR35006">
    <property type="entry name" value="GLYOXALASE FAMILY PROTEIN (AFU_ORTHOLOGUE AFUA_5G14830)"/>
    <property type="match status" value="1"/>
</dbReference>
<evidence type="ECO:0000259" key="1">
    <source>
        <dbReference type="PROSITE" id="PS51819"/>
    </source>
</evidence>
<dbReference type="PROSITE" id="PS51819">
    <property type="entry name" value="VOC"/>
    <property type="match status" value="1"/>
</dbReference>
<name>A0A520MPT7_9GAMM</name>
<accession>A0A520MPT7</accession>
<proteinExistence type="predicted"/>
<gene>
    <name evidence="2" type="ORF">EVA96_00075</name>
</gene>
<reference evidence="2 3" key="1">
    <citation type="submission" date="2019-02" db="EMBL/GenBank/DDBJ databases">
        <title>Prokaryotic population dynamics and viral predation in marine succession experiment using metagenomics: the confinement effect.</title>
        <authorList>
            <person name="Haro-Moreno J.M."/>
            <person name="Rodriguez-Valera F."/>
            <person name="Lopez-Perez M."/>
        </authorList>
    </citation>
    <scope>NUCLEOTIDE SEQUENCE [LARGE SCALE GENOMIC DNA]</scope>
    <source>
        <strain evidence="2">MED-G163</strain>
    </source>
</reference>
<dbReference type="InterPro" id="IPR029068">
    <property type="entry name" value="Glyas_Bleomycin-R_OHBP_Dase"/>
</dbReference>
<dbReference type="EMBL" id="SHBI01000001">
    <property type="protein sequence ID" value="RZO23200.1"/>
    <property type="molecule type" value="Genomic_DNA"/>
</dbReference>
<evidence type="ECO:0000313" key="2">
    <source>
        <dbReference type="EMBL" id="RZO23200.1"/>
    </source>
</evidence>
<organism evidence="2 3">
    <name type="scientific">SAR86 cluster bacterium</name>
    <dbReference type="NCBI Taxonomy" id="2030880"/>
    <lineage>
        <taxon>Bacteria</taxon>
        <taxon>Pseudomonadati</taxon>
        <taxon>Pseudomonadota</taxon>
        <taxon>Gammaproteobacteria</taxon>
        <taxon>SAR86 cluster</taxon>
    </lineage>
</organism>
<dbReference type="InterPro" id="IPR004360">
    <property type="entry name" value="Glyas_Fos-R_dOase_dom"/>
</dbReference>
<dbReference type="InterPro" id="IPR037523">
    <property type="entry name" value="VOC_core"/>
</dbReference>
<dbReference type="Gene3D" id="3.10.180.10">
    <property type="entry name" value="2,3-Dihydroxybiphenyl 1,2-Dioxygenase, domain 1"/>
    <property type="match status" value="1"/>
</dbReference>
<dbReference type="SUPFAM" id="SSF54593">
    <property type="entry name" value="Glyoxalase/Bleomycin resistance protein/Dihydroxybiphenyl dioxygenase"/>
    <property type="match status" value="1"/>
</dbReference>
<sequence>MFSHVMLGANNIEESREFYDKTMVVLGARQGKLTLNHDGHTRYVYFINNKNSFLISEPINNEEASHGNGATIGFNATSTQMIDDWHAAGIEAGSSTPELCDPPGIREGGGVQLYLAYLIDPSGNKICAMYRIPKS</sequence>
<dbReference type="CDD" id="cd07262">
    <property type="entry name" value="VOC_like"/>
    <property type="match status" value="1"/>
</dbReference>
<comment type="caution">
    <text evidence="2">The sequence shown here is derived from an EMBL/GenBank/DDBJ whole genome shotgun (WGS) entry which is preliminary data.</text>
</comment>